<accession>A0AAU9IY85</accession>
<evidence type="ECO:0000313" key="2">
    <source>
        <dbReference type="Proteomes" id="UP001162131"/>
    </source>
</evidence>
<protein>
    <submittedName>
        <fullName evidence="1">Uncharacterized protein</fullName>
    </submittedName>
</protein>
<name>A0AAU9IY85_9CILI</name>
<comment type="caution">
    <text evidence="1">The sequence shown here is derived from an EMBL/GenBank/DDBJ whole genome shotgun (WGS) entry which is preliminary data.</text>
</comment>
<keyword evidence="2" id="KW-1185">Reference proteome</keyword>
<organism evidence="1 2">
    <name type="scientific">Blepharisma stoltei</name>
    <dbReference type="NCBI Taxonomy" id="1481888"/>
    <lineage>
        <taxon>Eukaryota</taxon>
        <taxon>Sar</taxon>
        <taxon>Alveolata</taxon>
        <taxon>Ciliophora</taxon>
        <taxon>Postciliodesmatophora</taxon>
        <taxon>Heterotrichea</taxon>
        <taxon>Heterotrichida</taxon>
        <taxon>Blepharismidae</taxon>
        <taxon>Blepharisma</taxon>
    </lineage>
</organism>
<sequence>MVSIEPKQQNEVEFYDEQENPVYHEKQTPFQEFSTQLNSLEIFNQESPNLADWEDLHKADASLKAALFQIQSVIDMVEMCRPSEAKSNSIGKLVGRMGTRQFFSIKHLVKHKSTPINWIERIALKYKALADCENIMDERIKSIEENKDRQHIFIHNLLEIRKKWKILREGNSVYALIWNGKMKNLVGDIHKAFLFIDKQEGFKVQLHPEVKKMKFLHVVMKSNNLSLPALNLFKNDIINEDLFRAEEAVKDFALMKTIYNEIENTELYSVRKFNEKNIEIRVNTEVKGISLTLQFETKDELQESATEKKILDNLFEKFIIKKERGGKLLVKFINILVHNSVKLEAYGILVKILEKNDISYRIQSKCNGELNTTYKVFNEAGNNKIIDLEISQSKLRCLTYQQLYINRFIPLRPIMEVKLCELESLLLTTINYQKEILRQDFH</sequence>
<evidence type="ECO:0000313" key="1">
    <source>
        <dbReference type="EMBL" id="CAG9319520.1"/>
    </source>
</evidence>
<dbReference type="AlphaFoldDB" id="A0AAU9IY85"/>
<dbReference type="Proteomes" id="UP001162131">
    <property type="component" value="Unassembled WGS sequence"/>
</dbReference>
<reference evidence="1" key="1">
    <citation type="submission" date="2021-09" db="EMBL/GenBank/DDBJ databases">
        <authorList>
            <consortium name="AG Swart"/>
            <person name="Singh M."/>
            <person name="Singh A."/>
            <person name="Seah K."/>
            <person name="Emmerich C."/>
        </authorList>
    </citation>
    <scope>NUCLEOTIDE SEQUENCE</scope>
    <source>
        <strain evidence="1">ATCC30299</strain>
    </source>
</reference>
<gene>
    <name evidence="1" type="ORF">BSTOLATCC_MIC24071</name>
</gene>
<proteinExistence type="predicted"/>
<dbReference type="EMBL" id="CAJZBQ010000023">
    <property type="protein sequence ID" value="CAG9319520.1"/>
    <property type="molecule type" value="Genomic_DNA"/>
</dbReference>